<dbReference type="InterPro" id="IPR002523">
    <property type="entry name" value="MgTranspt_CorA/ZnTranspt_ZntB"/>
</dbReference>
<dbReference type="EMBL" id="PYGD01000001">
    <property type="protein sequence ID" value="PSK93982.1"/>
    <property type="molecule type" value="Genomic_DNA"/>
</dbReference>
<comment type="subcellular location">
    <subcellularLocation>
        <location evidence="1">Cell membrane</location>
        <topology evidence="1">Multi-pass membrane protein</topology>
    </subcellularLocation>
    <subcellularLocation>
        <location evidence="12">Membrane</location>
        <topology evidence="12">Multi-pass membrane protein</topology>
    </subcellularLocation>
</comment>
<dbReference type="PANTHER" id="PTHR46494:SF1">
    <property type="entry name" value="CORA FAMILY METAL ION TRANSPORTER (EUROFUNG)"/>
    <property type="match status" value="1"/>
</dbReference>
<evidence type="ECO:0000256" key="4">
    <source>
        <dbReference type="ARBA" id="ARBA00022475"/>
    </source>
</evidence>
<keyword evidence="4 12" id="KW-1003">Cell membrane</keyword>
<dbReference type="Gene3D" id="1.20.58.340">
    <property type="entry name" value="Magnesium transport protein CorA, transmembrane region"/>
    <property type="match status" value="2"/>
</dbReference>
<dbReference type="GO" id="GO:0000287">
    <property type="term" value="F:magnesium ion binding"/>
    <property type="evidence" value="ECO:0007669"/>
    <property type="project" value="TreeGrafter"/>
</dbReference>
<protein>
    <recommendedName>
        <fullName evidence="12">Magnesium transport protein CorA</fullName>
    </recommendedName>
</protein>
<dbReference type="OrthoDB" id="9803416at2"/>
<dbReference type="CDD" id="cd12828">
    <property type="entry name" value="TmCorA-like_1"/>
    <property type="match status" value="1"/>
</dbReference>
<keyword evidence="9 12" id="KW-0472">Membrane</keyword>
<reference evidence="13 14" key="1">
    <citation type="submission" date="2018-03" db="EMBL/GenBank/DDBJ databases">
        <title>Genomic Encyclopedia of Type Strains, Phase III (KMG-III): the genomes of soil and plant-associated and newly described type strains.</title>
        <authorList>
            <person name="Whitman W."/>
        </authorList>
    </citation>
    <scope>NUCLEOTIDE SEQUENCE [LARGE SCALE GENOMIC DNA]</scope>
    <source>
        <strain evidence="13 14">CGMCC 1.12700</strain>
    </source>
</reference>
<dbReference type="SUPFAM" id="SSF144083">
    <property type="entry name" value="Magnesium transport protein CorA, transmembrane region"/>
    <property type="match status" value="1"/>
</dbReference>
<keyword evidence="7 12" id="KW-1133">Transmembrane helix</keyword>
<feature type="transmembrane region" description="Helical" evidence="12">
    <location>
        <begin position="307"/>
        <end position="327"/>
    </location>
</feature>
<comment type="catalytic activity">
    <reaction evidence="10">
        <text>Mg(2+)(in) = Mg(2+)(out)</text>
        <dbReference type="Rhea" id="RHEA:29827"/>
        <dbReference type="ChEBI" id="CHEBI:18420"/>
    </reaction>
</comment>
<keyword evidence="3 12" id="KW-0813">Transport</keyword>
<proteinExistence type="inferred from homology"/>
<sequence length="365" mass="42289">MSFRKAYARTFGPLLSAFSKRRKRDTYNPKREAITAPDIPTVYTIYDYNEGKCERIATDQLVHCMPHTHDTHNTWINVDGLRKEEVERLCANFGIHPLLTEDILSTGQRAKADDMDSHLFCLLPMLTYNQDTGLIHTEQLSIVLGDNYVISFQPDPKQDPFDPLREKLRNDLAPVRKKTVDYLAYCLIDAVVDDYFTVLEKLSDRLEKLEDEVVIKPNSAVLLKITLLRQEIMVVKRAISPVRELVNSFWHSDNELIREINHKYFKDIYDHISLAIEYTENYREVAINLQDLYMNQVNTRMNEVMKILTVVTTLLAPATVIGGIFGMNFDIIPFQHHHHGFIIAVVSMLSISVLMLLLFRKKGWF</sequence>
<dbReference type="InterPro" id="IPR045861">
    <property type="entry name" value="CorA_cytoplasmic_dom"/>
</dbReference>
<comment type="function">
    <text evidence="11">Mediates influx of magnesium ions. Alternates between open and closed states. Activated by low cytoplasmic Mg(2+) levels. Inactive when cytoplasmic Mg(2+) levels are high.</text>
</comment>
<organism evidence="13 14">
    <name type="scientific">Taibaiella chishuiensis</name>
    <dbReference type="NCBI Taxonomy" id="1434707"/>
    <lineage>
        <taxon>Bacteria</taxon>
        <taxon>Pseudomonadati</taxon>
        <taxon>Bacteroidota</taxon>
        <taxon>Chitinophagia</taxon>
        <taxon>Chitinophagales</taxon>
        <taxon>Chitinophagaceae</taxon>
        <taxon>Taibaiella</taxon>
    </lineage>
</organism>
<dbReference type="Proteomes" id="UP000240572">
    <property type="component" value="Unassembled WGS sequence"/>
</dbReference>
<dbReference type="GO" id="GO:0015095">
    <property type="term" value="F:magnesium ion transmembrane transporter activity"/>
    <property type="evidence" value="ECO:0007669"/>
    <property type="project" value="UniProtKB-UniRule"/>
</dbReference>
<feature type="transmembrane region" description="Helical" evidence="12">
    <location>
        <begin position="339"/>
        <end position="359"/>
    </location>
</feature>
<evidence type="ECO:0000256" key="9">
    <source>
        <dbReference type="ARBA" id="ARBA00023136"/>
    </source>
</evidence>
<gene>
    <name evidence="12" type="primary">corA</name>
    <name evidence="13" type="ORF">B0I18_101131</name>
</gene>
<dbReference type="Gene3D" id="3.30.460.20">
    <property type="entry name" value="CorA soluble domain-like"/>
    <property type="match status" value="1"/>
</dbReference>
<evidence type="ECO:0000256" key="1">
    <source>
        <dbReference type="ARBA" id="ARBA00004651"/>
    </source>
</evidence>
<name>A0A2P8D9U5_9BACT</name>
<evidence type="ECO:0000313" key="13">
    <source>
        <dbReference type="EMBL" id="PSK93982.1"/>
    </source>
</evidence>
<evidence type="ECO:0000256" key="6">
    <source>
        <dbReference type="ARBA" id="ARBA00022842"/>
    </source>
</evidence>
<keyword evidence="8 12" id="KW-0406">Ion transport</keyword>
<dbReference type="FunFam" id="1.20.58.340:FF:000004">
    <property type="entry name" value="Magnesium transport protein CorA"/>
    <property type="match status" value="1"/>
</dbReference>
<dbReference type="SUPFAM" id="SSF143865">
    <property type="entry name" value="CorA soluble domain-like"/>
    <property type="match status" value="1"/>
</dbReference>
<dbReference type="GO" id="GO:0015087">
    <property type="term" value="F:cobalt ion transmembrane transporter activity"/>
    <property type="evidence" value="ECO:0007669"/>
    <property type="project" value="UniProtKB-UniRule"/>
</dbReference>
<keyword evidence="5 12" id="KW-0812">Transmembrane</keyword>
<dbReference type="AlphaFoldDB" id="A0A2P8D9U5"/>
<keyword evidence="14" id="KW-1185">Reference proteome</keyword>
<keyword evidence="6 12" id="KW-0460">Magnesium</keyword>
<comment type="caution">
    <text evidence="13">The sequence shown here is derived from an EMBL/GenBank/DDBJ whole genome shotgun (WGS) entry which is preliminary data.</text>
</comment>
<dbReference type="Pfam" id="PF01544">
    <property type="entry name" value="CorA"/>
    <property type="match status" value="1"/>
</dbReference>
<evidence type="ECO:0000256" key="3">
    <source>
        <dbReference type="ARBA" id="ARBA00022448"/>
    </source>
</evidence>
<evidence type="ECO:0000256" key="12">
    <source>
        <dbReference type="RuleBase" id="RU362010"/>
    </source>
</evidence>
<dbReference type="InterPro" id="IPR004488">
    <property type="entry name" value="Mg/Co-transport_prot_CorA"/>
</dbReference>
<comment type="similarity">
    <text evidence="2 12">Belongs to the CorA metal ion transporter (MIT) (TC 1.A.35) family.</text>
</comment>
<dbReference type="GO" id="GO:0050897">
    <property type="term" value="F:cobalt ion binding"/>
    <property type="evidence" value="ECO:0007669"/>
    <property type="project" value="TreeGrafter"/>
</dbReference>
<dbReference type="GO" id="GO:0005886">
    <property type="term" value="C:plasma membrane"/>
    <property type="evidence" value="ECO:0007669"/>
    <property type="project" value="UniProtKB-SubCell"/>
</dbReference>
<evidence type="ECO:0000256" key="8">
    <source>
        <dbReference type="ARBA" id="ARBA00023065"/>
    </source>
</evidence>
<dbReference type="InterPro" id="IPR045863">
    <property type="entry name" value="CorA_TM1_TM2"/>
</dbReference>
<dbReference type="RefSeq" id="WP_106520722.1">
    <property type="nucleotide sequence ID" value="NZ_PYGD01000001.1"/>
</dbReference>
<accession>A0A2P8D9U5</accession>
<evidence type="ECO:0000256" key="7">
    <source>
        <dbReference type="ARBA" id="ARBA00022989"/>
    </source>
</evidence>
<evidence type="ECO:0000256" key="11">
    <source>
        <dbReference type="ARBA" id="ARBA00045497"/>
    </source>
</evidence>
<dbReference type="PANTHER" id="PTHR46494">
    <property type="entry name" value="CORA FAMILY METAL ION TRANSPORTER (EUROFUNG)"/>
    <property type="match status" value="1"/>
</dbReference>
<evidence type="ECO:0000313" key="14">
    <source>
        <dbReference type="Proteomes" id="UP000240572"/>
    </source>
</evidence>
<dbReference type="NCBIfam" id="TIGR00383">
    <property type="entry name" value="corA"/>
    <property type="match status" value="1"/>
</dbReference>
<evidence type="ECO:0000256" key="10">
    <source>
        <dbReference type="ARBA" id="ARBA00034269"/>
    </source>
</evidence>
<evidence type="ECO:0000256" key="2">
    <source>
        <dbReference type="ARBA" id="ARBA00009765"/>
    </source>
</evidence>
<evidence type="ECO:0000256" key="5">
    <source>
        <dbReference type="ARBA" id="ARBA00022692"/>
    </source>
</evidence>